<feature type="transmembrane region" description="Helical" evidence="1">
    <location>
        <begin position="123"/>
        <end position="140"/>
    </location>
</feature>
<evidence type="ECO:0000313" key="4">
    <source>
        <dbReference type="Proteomes" id="UP000321234"/>
    </source>
</evidence>
<gene>
    <name evidence="3" type="ORF">FMM08_18530</name>
</gene>
<organism evidence="3 4">
    <name type="scientific">Quadrisphaera setariae</name>
    <dbReference type="NCBI Taxonomy" id="2593304"/>
    <lineage>
        <taxon>Bacteria</taxon>
        <taxon>Bacillati</taxon>
        <taxon>Actinomycetota</taxon>
        <taxon>Actinomycetes</taxon>
        <taxon>Kineosporiales</taxon>
        <taxon>Kineosporiaceae</taxon>
        <taxon>Quadrisphaera</taxon>
    </lineage>
</organism>
<evidence type="ECO:0000256" key="1">
    <source>
        <dbReference type="SAM" id="Phobius"/>
    </source>
</evidence>
<dbReference type="InterPro" id="IPR025196">
    <property type="entry name" value="DUF4126"/>
</dbReference>
<keyword evidence="1" id="KW-0472">Membrane</keyword>
<dbReference type="Pfam" id="PF13548">
    <property type="entry name" value="DUF4126"/>
    <property type="match status" value="1"/>
</dbReference>
<dbReference type="RefSeq" id="WP_147927866.1">
    <property type="nucleotide sequence ID" value="NZ_VKAC01000012.1"/>
</dbReference>
<feature type="transmembrane region" description="Helical" evidence="1">
    <location>
        <begin position="41"/>
        <end position="62"/>
    </location>
</feature>
<sequence length="191" mass="19007">MEVLVGLGLASAAGLNAYLPLLLLGALARFTDLVPLPPEWSWLSDPVCLAVLAVLLLVEVVADKIPGVDHLNDVLGAVVRPAAGGIAVGAGTASTSGDGQWWTVVLGAVLALVVTVAKSAGRAAVNATTVGTGAPVASTLEDGASLALSLSALLAPVLVLVALVGVAAVVLLAALRVRRRRAAPPPSGWIV</sequence>
<feature type="transmembrane region" description="Helical" evidence="1">
    <location>
        <begin position="146"/>
        <end position="175"/>
    </location>
</feature>
<feature type="transmembrane region" description="Helical" evidence="1">
    <location>
        <begin position="99"/>
        <end position="116"/>
    </location>
</feature>
<dbReference type="EMBL" id="VKAC01000012">
    <property type="protein sequence ID" value="TXR52744.1"/>
    <property type="molecule type" value="Genomic_DNA"/>
</dbReference>
<keyword evidence="1" id="KW-0812">Transmembrane</keyword>
<comment type="caution">
    <text evidence="3">The sequence shown here is derived from an EMBL/GenBank/DDBJ whole genome shotgun (WGS) entry which is preliminary data.</text>
</comment>
<accession>A0A5C8Z5W6</accession>
<feature type="domain" description="DUF4126" evidence="2">
    <location>
        <begin position="4"/>
        <end position="172"/>
    </location>
</feature>
<keyword evidence="4" id="KW-1185">Reference proteome</keyword>
<protein>
    <submittedName>
        <fullName evidence="3">DUF4126 domain-containing protein</fullName>
    </submittedName>
</protein>
<proteinExistence type="predicted"/>
<name>A0A5C8Z5W6_9ACTN</name>
<keyword evidence="1" id="KW-1133">Transmembrane helix</keyword>
<dbReference type="Proteomes" id="UP000321234">
    <property type="component" value="Unassembled WGS sequence"/>
</dbReference>
<dbReference type="AlphaFoldDB" id="A0A5C8Z5W6"/>
<reference evidence="3 4" key="1">
    <citation type="submission" date="2019-07" db="EMBL/GenBank/DDBJ databases">
        <title>Quadrisphaera sp. strain DD2A genome sequencing and assembly.</title>
        <authorList>
            <person name="Kim I."/>
        </authorList>
    </citation>
    <scope>NUCLEOTIDE SEQUENCE [LARGE SCALE GENOMIC DNA]</scope>
    <source>
        <strain evidence="3 4">DD2A</strain>
    </source>
</reference>
<evidence type="ECO:0000259" key="2">
    <source>
        <dbReference type="Pfam" id="PF13548"/>
    </source>
</evidence>
<evidence type="ECO:0000313" key="3">
    <source>
        <dbReference type="EMBL" id="TXR52744.1"/>
    </source>
</evidence>